<sequence length="142" mass="16163">MKYDGVHGMQNHILEMTNLAAKLKTLGMTVSESFLVQFILNSLPAQYGPFQIHYNTIKDKWNVNELTNMVVQEEARLKQQGMQTVHLTTQGSGSGHKGRKPVKSKKRVFSKNEPAHASQVQKKDFGMKCHFCKKEGHFKKDC</sequence>
<dbReference type="GO" id="GO:0008270">
    <property type="term" value="F:zinc ion binding"/>
    <property type="evidence" value="ECO:0007669"/>
    <property type="project" value="UniProtKB-KW"/>
</dbReference>
<evidence type="ECO:0000256" key="2">
    <source>
        <dbReference type="SAM" id="MobiDB-lite"/>
    </source>
</evidence>
<proteinExistence type="predicted"/>
<dbReference type="AlphaFoldDB" id="A0A5C7IBG0"/>
<comment type="caution">
    <text evidence="4">The sequence shown here is derived from an EMBL/GenBank/DDBJ whole genome shotgun (WGS) entry which is preliminary data.</text>
</comment>
<keyword evidence="1" id="KW-0479">Metal-binding</keyword>
<evidence type="ECO:0000259" key="3">
    <source>
        <dbReference type="PROSITE" id="PS50158"/>
    </source>
</evidence>
<evidence type="ECO:0000256" key="1">
    <source>
        <dbReference type="PROSITE-ProRule" id="PRU00047"/>
    </source>
</evidence>
<keyword evidence="1" id="KW-0863">Zinc-finger</keyword>
<evidence type="ECO:0000313" key="4">
    <source>
        <dbReference type="EMBL" id="TXG66690.1"/>
    </source>
</evidence>
<name>A0A5C7IBG0_9ROSI</name>
<dbReference type="Pfam" id="PF14223">
    <property type="entry name" value="Retrotran_gag_2"/>
    <property type="match status" value="1"/>
</dbReference>
<dbReference type="GO" id="GO:0003676">
    <property type="term" value="F:nucleic acid binding"/>
    <property type="evidence" value="ECO:0007669"/>
    <property type="project" value="InterPro"/>
</dbReference>
<feature type="domain" description="CCHC-type" evidence="3">
    <location>
        <begin position="128"/>
        <end position="142"/>
    </location>
</feature>
<dbReference type="OrthoDB" id="1929566at2759"/>
<gene>
    <name evidence="4" type="ORF">EZV62_007965</name>
</gene>
<dbReference type="EMBL" id="VAHF01000003">
    <property type="protein sequence ID" value="TXG66690.1"/>
    <property type="molecule type" value="Genomic_DNA"/>
</dbReference>
<accession>A0A5C7IBG0</accession>
<reference evidence="5" key="1">
    <citation type="journal article" date="2019" name="Gigascience">
        <title>De novo genome assembly of the endangered Acer yangbiense, a plant species with extremely small populations endemic to Yunnan Province, China.</title>
        <authorList>
            <person name="Yang J."/>
            <person name="Wariss H.M."/>
            <person name="Tao L."/>
            <person name="Zhang R."/>
            <person name="Yun Q."/>
            <person name="Hollingsworth P."/>
            <person name="Dao Z."/>
            <person name="Luo G."/>
            <person name="Guo H."/>
            <person name="Ma Y."/>
            <person name="Sun W."/>
        </authorList>
    </citation>
    <scope>NUCLEOTIDE SEQUENCE [LARGE SCALE GENOMIC DNA]</scope>
    <source>
        <strain evidence="5">cv. Malutang</strain>
    </source>
</reference>
<feature type="region of interest" description="Disordered" evidence="2">
    <location>
        <begin position="80"/>
        <end position="118"/>
    </location>
</feature>
<organism evidence="4 5">
    <name type="scientific">Acer yangbiense</name>
    <dbReference type="NCBI Taxonomy" id="1000413"/>
    <lineage>
        <taxon>Eukaryota</taxon>
        <taxon>Viridiplantae</taxon>
        <taxon>Streptophyta</taxon>
        <taxon>Embryophyta</taxon>
        <taxon>Tracheophyta</taxon>
        <taxon>Spermatophyta</taxon>
        <taxon>Magnoliopsida</taxon>
        <taxon>eudicotyledons</taxon>
        <taxon>Gunneridae</taxon>
        <taxon>Pentapetalae</taxon>
        <taxon>rosids</taxon>
        <taxon>malvids</taxon>
        <taxon>Sapindales</taxon>
        <taxon>Sapindaceae</taxon>
        <taxon>Hippocastanoideae</taxon>
        <taxon>Acereae</taxon>
        <taxon>Acer</taxon>
    </lineage>
</organism>
<keyword evidence="5" id="KW-1185">Reference proteome</keyword>
<protein>
    <recommendedName>
        <fullName evidence="3">CCHC-type domain-containing protein</fullName>
    </recommendedName>
</protein>
<feature type="compositionally biased region" description="Basic residues" evidence="2">
    <location>
        <begin position="96"/>
        <end position="109"/>
    </location>
</feature>
<keyword evidence="1" id="KW-0862">Zinc</keyword>
<evidence type="ECO:0000313" key="5">
    <source>
        <dbReference type="Proteomes" id="UP000323000"/>
    </source>
</evidence>
<dbReference type="InterPro" id="IPR001878">
    <property type="entry name" value="Znf_CCHC"/>
</dbReference>
<feature type="compositionally biased region" description="Polar residues" evidence="2">
    <location>
        <begin position="80"/>
        <end position="91"/>
    </location>
</feature>
<dbReference type="Proteomes" id="UP000323000">
    <property type="component" value="Chromosome 3"/>
</dbReference>
<dbReference type="PROSITE" id="PS50158">
    <property type="entry name" value="ZF_CCHC"/>
    <property type="match status" value="1"/>
</dbReference>